<dbReference type="SUPFAM" id="SSF51735">
    <property type="entry name" value="NAD(P)-binding Rossmann-fold domains"/>
    <property type="match status" value="1"/>
</dbReference>
<accession>S3CM72</accession>
<dbReference type="PRINTS" id="PR00081">
    <property type="entry name" value="GDHRDH"/>
</dbReference>
<evidence type="ECO:0000313" key="3">
    <source>
        <dbReference type="EMBL" id="EPE26294.1"/>
    </source>
</evidence>
<dbReference type="PANTHER" id="PTHR43008:SF8">
    <property type="entry name" value="BENZIL REDUCTASE ((S)-BENZOIN FORMING) IRC24"/>
    <property type="match status" value="1"/>
</dbReference>
<name>S3CM72_GLAL2</name>
<dbReference type="GO" id="GO:0050664">
    <property type="term" value="F:oxidoreductase activity, acting on NAD(P)H, oxygen as acceptor"/>
    <property type="evidence" value="ECO:0007669"/>
    <property type="project" value="TreeGrafter"/>
</dbReference>
<dbReference type="Proteomes" id="UP000016922">
    <property type="component" value="Unassembled WGS sequence"/>
</dbReference>
<dbReference type="eggNOG" id="KOG1611">
    <property type="taxonomic scope" value="Eukaryota"/>
</dbReference>
<dbReference type="OMA" id="REWHRML"/>
<dbReference type="GeneID" id="19461264"/>
<sequence length="265" mass="28786">MDSNQIVFITGANTGLGFEIVKSLLQSDVAYTILLGGRSIEKANTAAKDAQAQYPESSSTIETIQIDIEDDDSINQAFVKIIDGYKRLDVLINNAGALFDLRADTDGLSMRELWNKTWNLNVTGTHIVTHTLMPLLLASKNPRLLFITSGTSTLTETATSPLPIDKSPPAGWPKSLGMPAYRASKCGMNMLMRQWFRVLKEDGVKVWCVSPGHLATGLGGLGKEMNAKFGAKDPALGGQIIREVVEGKEDENVGKVVRRGGPQPW</sequence>
<dbReference type="InterPro" id="IPR002347">
    <property type="entry name" value="SDR_fam"/>
</dbReference>
<proteinExistence type="inferred from homology"/>
<dbReference type="KEGG" id="glz:GLAREA_02206"/>
<evidence type="ECO:0000313" key="4">
    <source>
        <dbReference type="Proteomes" id="UP000016922"/>
    </source>
</evidence>
<dbReference type="Gene3D" id="3.40.50.720">
    <property type="entry name" value="NAD(P)-binding Rossmann-like Domain"/>
    <property type="match status" value="1"/>
</dbReference>
<dbReference type="PANTHER" id="PTHR43008">
    <property type="entry name" value="BENZIL REDUCTASE"/>
    <property type="match status" value="1"/>
</dbReference>
<dbReference type="Pfam" id="PF00106">
    <property type="entry name" value="adh_short"/>
    <property type="match status" value="2"/>
</dbReference>
<dbReference type="RefSeq" id="XP_008087613.1">
    <property type="nucleotide sequence ID" value="XM_008089422.1"/>
</dbReference>
<dbReference type="AlphaFoldDB" id="S3CM72"/>
<reference evidence="3 4" key="1">
    <citation type="journal article" date="2013" name="BMC Genomics">
        <title>Genomics-driven discovery of the pneumocandin biosynthetic gene cluster in the fungus Glarea lozoyensis.</title>
        <authorList>
            <person name="Chen L."/>
            <person name="Yue Q."/>
            <person name="Zhang X."/>
            <person name="Xiang M."/>
            <person name="Wang C."/>
            <person name="Li S."/>
            <person name="Che Y."/>
            <person name="Ortiz-Lopez F.J."/>
            <person name="Bills G.F."/>
            <person name="Liu X."/>
            <person name="An Z."/>
        </authorList>
    </citation>
    <scope>NUCLEOTIDE SEQUENCE [LARGE SCALE GENOMIC DNA]</scope>
    <source>
        <strain evidence="4">ATCC 20868 / MF5171</strain>
    </source>
</reference>
<keyword evidence="4" id="KW-1185">Reference proteome</keyword>
<dbReference type="InterPro" id="IPR036291">
    <property type="entry name" value="NAD(P)-bd_dom_sf"/>
</dbReference>
<keyword evidence="2" id="KW-0560">Oxidoreductase</keyword>
<evidence type="ECO:0000256" key="2">
    <source>
        <dbReference type="ARBA" id="ARBA00023002"/>
    </source>
</evidence>
<protein>
    <submittedName>
        <fullName evidence="3">NAD(P)-binding Rossmann-fold containing protein</fullName>
    </submittedName>
</protein>
<comment type="similarity">
    <text evidence="1">Belongs to the short-chain dehydrogenases/reductases (SDR) family.</text>
</comment>
<organism evidence="3 4">
    <name type="scientific">Glarea lozoyensis (strain ATCC 20868 / MF5171)</name>
    <dbReference type="NCBI Taxonomy" id="1116229"/>
    <lineage>
        <taxon>Eukaryota</taxon>
        <taxon>Fungi</taxon>
        <taxon>Dikarya</taxon>
        <taxon>Ascomycota</taxon>
        <taxon>Pezizomycotina</taxon>
        <taxon>Leotiomycetes</taxon>
        <taxon>Helotiales</taxon>
        <taxon>Helotiaceae</taxon>
        <taxon>Glarea</taxon>
    </lineage>
</organism>
<dbReference type="OrthoDB" id="1933717at2759"/>
<dbReference type="EMBL" id="KE145371">
    <property type="protein sequence ID" value="EPE26294.1"/>
    <property type="molecule type" value="Genomic_DNA"/>
</dbReference>
<dbReference type="GO" id="GO:0016616">
    <property type="term" value="F:oxidoreductase activity, acting on the CH-OH group of donors, NAD or NADP as acceptor"/>
    <property type="evidence" value="ECO:0007669"/>
    <property type="project" value="UniProtKB-ARBA"/>
</dbReference>
<gene>
    <name evidence="3" type="ORF">GLAREA_02206</name>
</gene>
<dbReference type="HOGENOM" id="CLU_010194_9_0_1"/>
<evidence type="ECO:0000256" key="1">
    <source>
        <dbReference type="ARBA" id="ARBA00006484"/>
    </source>
</evidence>